<dbReference type="GO" id="GO:0006281">
    <property type="term" value="P:DNA repair"/>
    <property type="evidence" value="ECO:0007669"/>
    <property type="project" value="UniProtKB-KW"/>
</dbReference>
<keyword evidence="1" id="KW-0233">DNA recombination</keyword>
<dbReference type="GO" id="GO:0006310">
    <property type="term" value="P:DNA recombination"/>
    <property type="evidence" value="ECO:0007669"/>
    <property type="project" value="UniProtKB-KW"/>
</dbReference>
<dbReference type="EC" id="5.6.2.3" evidence="1"/>
<gene>
    <name evidence="4" type="ORF">EPUL_005932</name>
</gene>
<evidence type="ECO:0000259" key="3">
    <source>
        <dbReference type="Pfam" id="PF21530"/>
    </source>
</evidence>
<dbReference type="GO" id="GO:0005524">
    <property type="term" value="F:ATP binding"/>
    <property type="evidence" value="ECO:0007669"/>
    <property type="project" value="UniProtKB-KW"/>
</dbReference>
<dbReference type="Pfam" id="PF05970">
    <property type="entry name" value="PIF1"/>
    <property type="match status" value="1"/>
</dbReference>
<keyword evidence="1" id="KW-0227">DNA damage</keyword>
<dbReference type="InterPro" id="IPR049163">
    <property type="entry name" value="Pif1-like_2B_dom"/>
</dbReference>
<keyword evidence="1" id="KW-0378">Hydrolase</keyword>
<feature type="domain" description="DNA helicase Pif1-like DEAD-box helicase" evidence="2">
    <location>
        <begin position="2"/>
        <end position="69"/>
    </location>
</feature>
<keyword evidence="1" id="KW-0347">Helicase</keyword>
<dbReference type="Gene3D" id="3.40.50.300">
    <property type="entry name" value="P-loop containing nucleotide triphosphate hydrolases"/>
    <property type="match status" value="1"/>
</dbReference>
<dbReference type="AlphaFoldDB" id="A0A2S4PJ32"/>
<reference evidence="4 5" key="1">
    <citation type="submission" date="2017-10" db="EMBL/GenBank/DDBJ databases">
        <title>Development of genomic resources for the powdery mildew, Erysiphe pulchra.</title>
        <authorList>
            <person name="Wadl P.A."/>
            <person name="Mack B.M."/>
            <person name="Moore G."/>
            <person name="Beltz S.B."/>
        </authorList>
    </citation>
    <scope>NUCLEOTIDE SEQUENCE [LARGE SCALE GENOMIC DNA]</scope>
    <source>
        <strain evidence="4">Cflorida</strain>
    </source>
</reference>
<dbReference type="PANTHER" id="PTHR10492">
    <property type="match status" value="1"/>
</dbReference>
<dbReference type="GO" id="GO:0000723">
    <property type="term" value="P:telomere maintenance"/>
    <property type="evidence" value="ECO:0007669"/>
    <property type="project" value="InterPro"/>
</dbReference>
<comment type="similarity">
    <text evidence="1">Belongs to the helicase family.</text>
</comment>
<keyword evidence="1" id="KW-0547">Nucleotide-binding</keyword>
<dbReference type="SUPFAM" id="SSF52540">
    <property type="entry name" value="P-loop containing nucleoside triphosphate hydrolases"/>
    <property type="match status" value="1"/>
</dbReference>
<keyword evidence="1" id="KW-0234">DNA repair</keyword>
<comment type="catalytic activity">
    <reaction evidence="1">
        <text>ATP + H2O = ADP + phosphate + H(+)</text>
        <dbReference type="Rhea" id="RHEA:13065"/>
        <dbReference type="ChEBI" id="CHEBI:15377"/>
        <dbReference type="ChEBI" id="CHEBI:15378"/>
        <dbReference type="ChEBI" id="CHEBI:30616"/>
        <dbReference type="ChEBI" id="CHEBI:43474"/>
        <dbReference type="ChEBI" id="CHEBI:456216"/>
        <dbReference type="EC" id="5.6.2.3"/>
    </reaction>
</comment>
<organism evidence="4 5">
    <name type="scientific">Erysiphe pulchra</name>
    <dbReference type="NCBI Taxonomy" id="225359"/>
    <lineage>
        <taxon>Eukaryota</taxon>
        <taxon>Fungi</taxon>
        <taxon>Dikarya</taxon>
        <taxon>Ascomycota</taxon>
        <taxon>Pezizomycotina</taxon>
        <taxon>Leotiomycetes</taxon>
        <taxon>Erysiphales</taxon>
        <taxon>Erysiphaceae</taxon>
        <taxon>Erysiphe</taxon>
    </lineage>
</organism>
<feature type="domain" description="DNA helicase Pif1-like 2B" evidence="3">
    <location>
        <begin position="184"/>
        <end position="230"/>
    </location>
</feature>
<proteinExistence type="inferred from homology"/>
<feature type="non-terminal residue" evidence="4">
    <location>
        <position position="346"/>
    </location>
</feature>
<dbReference type="CDD" id="cd18809">
    <property type="entry name" value="SF1_C_RecD"/>
    <property type="match status" value="1"/>
</dbReference>
<evidence type="ECO:0000256" key="1">
    <source>
        <dbReference type="RuleBase" id="RU363044"/>
    </source>
</evidence>
<dbReference type="EMBL" id="PEDP01005146">
    <property type="protein sequence ID" value="POS81997.1"/>
    <property type="molecule type" value="Genomic_DNA"/>
</dbReference>
<sequence>MFRIPVECNDTAVCDISGQSNLAKLLRNTSLIIWDEVTLQLKQNFGAVDRTLQSLLNNRDIFGGIPVVMENMRVVMGEENQRFASWLSELPYTPSLYGTMTIPEWIRTTNDRSEFCQSIYPVQSLRANDVSIFRDRAILSSRNDDVNRFNNDMAHLRSSPFHEYFAVDVVQNDESGHLSDYPSEYLQSLSGSGLPLGKLSLQVGMPIMLLRNYYARRGLCNGTRLIITRLFNHCIKGRIISPDRRFDGIEHIISRMTITSSEDLSFTLTRKQLPIRPCYSMTINKSQGQTLQRVGVDLSTPVFSHGQLYVALTRVTNVNSLIILLPPGPKATNNVVYPEVLLRPES</sequence>
<dbReference type="Proteomes" id="UP000237438">
    <property type="component" value="Unassembled WGS sequence"/>
</dbReference>
<dbReference type="GO" id="GO:0016887">
    <property type="term" value="F:ATP hydrolysis activity"/>
    <property type="evidence" value="ECO:0007669"/>
    <property type="project" value="RHEA"/>
</dbReference>
<dbReference type="InterPro" id="IPR027417">
    <property type="entry name" value="P-loop_NTPase"/>
</dbReference>
<comment type="caution">
    <text evidence="4">The sequence shown here is derived from an EMBL/GenBank/DDBJ whole genome shotgun (WGS) entry which is preliminary data.</text>
</comment>
<dbReference type="PANTHER" id="PTHR10492:SF57">
    <property type="entry name" value="ATP-DEPENDENT DNA HELICASE"/>
    <property type="match status" value="1"/>
</dbReference>
<dbReference type="InterPro" id="IPR010285">
    <property type="entry name" value="DNA_helicase_pif1-like_DEAD"/>
</dbReference>
<evidence type="ECO:0000259" key="2">
    <source>
        <dbReference type="Pfam" id="PF05970"/>
    </source>
</evidence>
<dbReference type="GO" id="GO:0043139">
    <property type="term" value="F:5'-3' DNA helicase activity"/>
    <property type="evidence" value="ECO:0007669"/>
    <property type="project" value="UniProtKB-EC"/>
</dbReference>
<comment type="cofactor">
    <cofactor evidence="1">
        <name>Mg(2+)</name>
        <dbReference type="ChEBI" id="CHEBI:18420"/>
    </cofactor>
</comment>
<keyword evidence="1" id="KW-0067">ATP-binding</keyword>
<dbReference type="OrthoDB" id="4332274at2759"/>
<name>A0A2S4PJ32_9PEZI</name>
<evidence type="ECO:0000313" key="4">
    <source>
        <dbReference type="EMBL" id="POS81997.1"/>
    </source>
</evidence>
<keyword evidence="5" id="KW-1185">Reference proteome</keyword>
<dbReference type="Pfam" id="PF21530">
    <property type="entry name" value="Pif1_2B_dom"/>
    <property type="match status" value="1"/>
</dbReference>
<accession>A0A2S4PJ32</accession>
<evidence type="ECO:0000313" key="5">
    <source>
        <dbReference type="Proteomes" id="UP000237438"/>
    </source>
</evidence>
<protein>
    <recommendedName>
        <fullName evidence="1">ATP-dependent DNA helicase</fullName>
        <ecNumber evidence="1">5.6.2.3</ecNumber>
    </recommendedName>
</protein>